<keyword evidence="19" id="KW-0460">Magnesium</keyword>
<dbReference type="EMBL" id="FMYF01000001">
    <property type="protein sequence ID" value="SDB79825.1"/>
    <property type="molecule type" value="Genomic_DNA"/>
</dbReference>
<evidence type="ECO:0000256" key="12">
    <source>
        <dbReference type="ARBA" id="ARBA00023098"/>
    </source>
</evidence>
<evidence type="ECO:0000256" key="5">
    <source>
        <dbReference type="ARBA" id="ARBA00022598"/>
    </source>
</evidence>
<dbReference type="Pfam" id="PF00152">
    <property type="entry name" value="tRNA-synt_2"/>
    <property type="match status" value="1"/>
</dbReference>
<evidence type="ECO:0000256" key="2">
    <source>
        <dbReference type="ARBA" id="ARBA00005270"/>
    </source>
</evidence>
<dbReference type="Proteomes" id="UP000199086">
    <property type="component" value="Unassembled WGS sequence"/>
</dbReference>
<evidence type="ECO:0000256" key="7">
    <source>
        <dbReference type="ARBA" id="ARBA00022692"/>
    </source>
</evidence>
<comment type="subcellular location">
    <subcellularLocation>
        <location evidence="1">Cell membrane</location>
        <topology evidence="1">Multi-pass membrane protein</topology>
    </subcellularLocation>
    <subcellularLocation>
        <location evidence="19">Cytoplasm</location>
    </subcellularLocation>
</comment>
<dbReference type="Pfam" id="PF09924">
    <property type="entry name" value="LPG_synthase_C"/>
    <property type="match status" value="1"/>
</dbReference>
<feature type="transmembrane region" description="Helical" evidence="20">
    <location>
        <begin position="118"/>
        <end position="137"/>
    </location>
</feature>
<feature type="transmembrane region" description="Helical" evidence="20">
    <location>
        <begin position="50"/>
        <end position="72"/>
    </location>
</feature>
<feature type="transmembrane region" description="Helical" evidence="20">
    <location>
        <begin position="77"/>
        <end position="98"/>
    </location>
</feature>
<evidence type="ECO:0000256" key="14">
    <source>
        <dbReference type="ARBA" id="ARBA00023251"/>
    </source>
</evidence>
<evidence type="ECO:0000256" key="16">
    <source>
        <dbReference type="ARBA" id="ARBA00024681"/>
    </source>
</evidence>
<dbReference type="PROSITE" id="PS50862">
    <property type="entry name" value="AA_TRNA_LIGASE_II"/>
    <property type="match status" value="1"/>
</dbReference>
<evidence type="ECO:0000313" key="22">
    <source>
        <dbReference type="EMBL" id="SDB79825.1"/>
    </source>
</evidence>
<feature type="binding site" evidence="19">
    <location>
        <position position="1008"/>
    </location>
    <ligand>
        <name>Mg(2+)</name>
        <dbReference type="ChEBI" id="CHEBI:18420"/>
        <label>1</label>
    </ligand>
</feature>
<dbReference type="Gene3D" id="2.40.50.140">
    <property type="entry name" value="Nucleic acid-binding proteins"/>
    <property type="match status" value="1"/>
</dbReference>
<dbReference type="HAMAP" id="MF_00252">
    <property type="entry name" value="Lys_tRNA_synth_class2"/>
    <property type="match status" value="1"/>
</dbReference>
<evidence type="ECO:0000256" key="4">
    <source>
        <dbReference type="ARBA" id="ARBA00022475"/>
    </source>
</evidence>
<proteinExistence type="inferred from homology"/>
<dbReference type="NCBIfam" id="NF001756">
    <property type="entry name" value="PRK00484.1"/>
    <property type="match status" value="1"/>
</dbReference>
<dbReference type="GO" id="GO:0004824">
    <property type="term" value="F:lysine-tRNA ligase activity"/>
    <property type="evidence" value="ECO:0007669"/>
    <property type="project" value="UniProtKB-UniRule"/>
</dbReference>
<evidence type="ECO:0000256" key="18">
    <source>
        <dbReference type="ARBA" id="ARBA00048573"/>
    </source>
</evidence>
<evidence type="ECO:0000256" key="8">
    <source>
        <dbReference type="ARBA" id="ARBA00022723"/>
    </source>
</evidence>
<evidence type="ECO:0000256" key="9">
    <source>
        <dbReference type="ARBA" id="ARBA00022741"/>
    </source>
</evidence>
<comment type="catalytic activity">
    <reaction evidence="17">
        <text>L-lysyl-tRNA(Lys) + a 1,2-diacyl-sn-glycero-3-phospho-(1'-sn-glycerol) = a 1,2-diacyl-sn-glycero-3-phospho-1'-(3'-O-L-lysyl)-sn-glycerol + tRNA(Lys)</text>
        <dbReference type="Rhea" id="RHEA:10668"/>
        <dbReference type="Rhea" id="RHEA-COMP:9696"/>
        <dbReference type="Rhea" id="RHEA-COMP:9697"/>
        <dbReference type="ChEBI" id="CHEBI:64716"/>
        <dbReference type="ChEBI" id="CHEBI:75792"/>
        <dbReference type="ChEBI" id="CHEBI:78442"/>
        <dbReference type="ChEBI" id="CHEBI:78529"/>
        <dbReference type="EC" id="2.3.2.3"/>
    </reaction>
</comment>
<dbReference type="GO" id="GO:0006430">
    <property type="term" value="P:lysyl-tRNA aminoacylation"/>
    <property type="evidence" value="ECO:0007669"/>
    <property type="project" value="UniProtKB-UniRule"/>
</dbReference>
<dbReference type="GO" id="GO:0000049">
    <property type="term" value="F:tRNA binding"/>
    <property type="evidence" value="ECO:0007669"/>
    <property type="project" value="TreeGrafter"/>
</dbReference>
<dbReference type="GO" id="GO:0000287">
    <property type="term" value="F:magnesium ion binding"/>
    <property type="evidence" value="ECO:0007669"/>
    <property type="project" value="UniProtKB-UniRule"/>
</dbReference>
<organism evidence="22 23">
    <name type="scientific">Raineyella antarctica</name>
    <dbReference type="NCBI Taxonomy" id="1577474"/>
    <lineage>
        <taxon>Bacteria</taxon>
        <taxon>Bacillati</taxon>
        <taxon>Actinomycetota</taxon>
        <taxon>Actinomycetes</taxon>
        <taxon>Propionibacteriales</taxon>
        <taxon>Propionibacteriaceae</taxon>
        <taxon>Raineyella</taxon>
    </lineage>
</organism>
<sequence>MTTPARRLVAELLGWLYVVATIAAAIDWLRRRLAPHPRGPWPIQDFFITLNVPVTASLVSVAGLAVLTAAILKRKRFALKIIALFQVIGIASDVLAFWYTRTHRTQPDIPFIEENHGWVALANMALSIGLFVLMVWLRPVFPARTRRGSWGAALAILAGGLLLDLGLTHLLLRTVTDAKGPAWQILSVTLLHAVGLPAPRIWHVSVGHLVPEVTGAIAGLSLLLAVAAFLRSATFRGEWRQDNEVALRGLLTEFGEEDSLGYYATRRDKMLFFSENRRAAIAYRVVGSVCLASGDPIGDPRLWPDLARAWERYAREYGWAPAVLASSETGARMYAAAIGSEVIHLGDEAILHPERFRLDSTSMTPVRQASRRVRRAGVTVQLRRAEDLEPDELERLDRLATGWRTGGPERGFSMALGRFGDPADGRVLVVTALDDAGEPIALQTFVPWGRRGLSLDLMRRSPQAPNGINELLVAELMAWCEENGVTRVSLNFAFFRQVFTDAERVTAGALTRFNSQVLTWLDRFWQMRRLYLANAKYQPSWQPRYLCLPALIDLLFVSIAAAEAEGFLPLPPWINPETSAGRLDAAHLDRARELETVRPLAELHPSRDDQTRHRLRHLEELTASGRAGYPLGRTEVTRLAEAALPSLDDSPAADAPTLSLAGRIRTIRDHGGVCFADLVDGRARAQLLLDAGVLGHDEVRDFARMIDSGDLVQVEVRPVTSRTGTPSLQVASWRMLSKSLRPVPWQGFDNPDARLRNRSLDFVVHPDEADLLRARSRAIEAVRTTMREAGYQEVETPILQTVHGGASARPFRTTINAYSTDLVLRIAPELALKRLLVGGLGPIFELGRNFRNEGADATHNPEFTSLEAYEPFADYTDMRLLTERLVRAAAMAVHGREAVPLDLGGGRGNEMVDISGEWAVVPVCEAVSEAVGRPVDLDTDMEVLLELAREHEVHVRDDWGAGALIEELYGELVEPVTVLPTFYTDFPAETSPLSGPHRTKPGLVERWDLVLGGMELGTAYSELTDPIEQRRRFVEQSWKAAAGDPEAMEVDEDFLRALEVGMPPAGGMGIGVDRLVMALVARPIRDVLTFPFVRPQG</sequence>
<dbReference type="InterPro" id="IPR024320">
    <property type="entry name" value="LPG_synthase_C"/>
</dbReference>
<dbReference type="AlphaFoldDB" id="A0A1G6GDL3"/>
<dbReference type="InterPro" id="IPR004364">
    <property type="entry name" value="Aa-tRNA-synt_II"/>
</dbReference>
<comment type="similarity">
    <text evidence="19">Belongs to the class-II aminoacyl-tRNA synthetase family.</text>
</comment>
<keyword evidence="12" id="KW-0443">Lipid metabolism</keyword>
<dbReference type="GO" id="GO:0006629">
    <property type="term" value="P:lipid metabolic process"/>
    <property type="evidence" value="ECO:0007669"/>
    <property type="project" value="UniProtKB-KW"/>
</dbReference>
<dbReference type="InterPro" id="IPR031553">
    <property type="entry name" value="tRNA-synt_2_TM"/>
</dbReference>
<evidence type="ECO:0000256" key="10">
    <source>
        <dbReference type="ARBA" id="ARBA00022840"/>
    </source>
</evidence>
<dbReference type="InterPro" id="IPR006195">
    <property type="entry name" value="aa-tRNA-synth_II"/>
</dbReference>
<evidence type="ECO:0000256" key="1">
    <source>
        <dbReference type="ARBA" id="ARBA00004651"/>
    </source>
</evidence>
<evidence type="ECO:0000256" key="15">
    <source>
        <dbReference type="ARBA" id="ARBA00023268"/>
    </source>
</evidence>
<dbReference type="GO" id="GO:0050071">
    <property type="term" value="F:phosphatidylglycerol lysyltransferase activity"/>
    <property type="evidence" value="ECO:0007669"/>
    <property type="project" value="UniProtKB-EC"/>
</dbReference>
<dbReference type="InterPro" id="IPR012340">
    <property type="entry name" value="NA-bd_OB-fold"/>
</dbReference>
<protein>
    <recommendedName>
        <fullName evidence="19">Lysine--tRNA ligase</fullName>
        <ecNumber evidence="19">6.1.1.6</ecNumber>
    </recommendedName>
    <alternativeName>
        <fullName evidence="19">Lysyl-tRNA synthetase</fullName>
        <shortName evidence="19">LysRS</shortName>
    </alternativeName>
</protein>
<keyword evidence="11 20" id="KW-1133">Transmembrane helix</keyword>
<feature type="domain" description="Aminoacyl-transfer RNA synthetases class-II family profile" evidence="21">
    <location>
        <begin position="772"/>
        <end position="1095"/>
    </location>
</feature>
<evidence type="ECO:0000256" key="6">
    <source>
        <dbReference type="ARBA" id="ARBA00022679"/>
    </source>
</evidence>
<dbReference type="GO" id="GO:0046677">
    <property type="term" value="P:response to antibiotic"/>
    <property type="evidence" value="ECO:0007669"/>
    <property type="project" value="UniProtKB-KW"/>
</dbReference>
<dbReference type="OrthoDB" id="9801152at2"/>
<keyword evidence="19" id="KW-0648">Protein biosynthesis</keyword>
<keyword evidence="4" id="KW-1003">Cell membrane</keyword>
<keyword evidence="20" id="KW-0472">Membrane</keyword>
<dbReference type="Pfam" id="PF16995">
    <property type="entry name" value="tRNA-synt_2_TM"/>
    <property type="match status" value="1"/>
</dbReference>
<feature type="transmembrane region" description="Helical" evidence="20">
    <location>
        <begin position="149"/>
        <end position="171"/>
    </location>
</feature>
<feature type="binding site" evidence="19">
    <location>
        <position position="1015"/>
    </location>
    <ligand>
        <name>Mg(2+)</name>
        <dbReference type="ChEBI" id="CHEBI:18420"/>
        <label>2</label>
    </ligand>
</feature>
<dbReference type="Gene3D" id="3.30.930.10">
    <property type="entry name" value="Bira Bifunctional Protein, Domain 2"/>
    <property type="match status" value="1"/>
</dbReference>
<dbReference type="InterPro" id="IPR018149">
    <property type="entry name" value="Lys-tRNA-synth_II_C"/>
</dbReference>
<keyword evidence="9 19" id="KW-0547">Nucleotide-binding</keyword>
<dbReference type="GO" id="GO:0005886">
    <property type="term" value="C:plasma membrane"/>
    <property type="evidence" value="ECO:0007669"/>
    <property type="project" value="UniProtKB-SubCell"/>
</dbReference>
<dbReference type="PANTHER" id="PTHR42918">
    <property type="entry name" value="LYSYL-TRNA SYNTHETASE"/>
    <property type="match status" value="1"/>
</dbReference>
<dbReference type="STRING" id="1577474.GA0111570_10194"/>
<comment type="function">
    <text evidence="16">Catalyzes the production of L-lysyl-tRNA(Lys)transfer and the transfer of a lysyl group from L-lysyl-tRNA(Lys) to membrane-bound phosphatidylglycerol (PG), which produces lysylphosphatidylglycerol (LPG), one of the components of the bacterial membrane with a positive net charge. LPG synthesis contributes to the resistance to cationic antimicrobial peptides (CAMPs) and likely protects M.tuberculosis against the CAMPs produced by competiting microorganisms (bacteriocins). In fact, the modification of anionic phosphatidylglycerol with positively charged L-lysine results in repulsion of the peptides.</text>
</comment>
<dbReference type="InterPro" id="IPR044136">
    <property type="entry name" value="Lys-tRNA-ligase_II_N"/>
</dbReference>
<dbReference type="PANTHER" id="PTHR42918:SF15">
    <property type="entry name" value="LYSINE--TRNA LIGASE, CHLOROPLASTIC_MITOCHONDRIAL"/>
    <property type="match status" value="1"/>
</dbReference>
<reference evidence="22 23" key="1">
    <citation type="submission" date="2016-06" db="EMBL/GenBank/DDBJ databases">
        <authorList>
            <person name="Olsen C.W."/>
            <person name="Carey S."/>
            <person name="Hinshaw L."/>
            <person name="Karasin A.I."/>
        </authorList>
    </citation>
    <scope>NUCLEOTIDE SEQUENCE [LARGE SCALE GENOMIC DNA]</scope>
    <source>
        <strain evidence="22 23">LZ-22</strain>
    </source>
</reference>
<comment type="similarity">
    <text evidence="3">In the C-terminal section; belongs to the class-II aminoacyl-tRNA synthetase family.</text>
</comment>
<dbReference type="InterPro" id="IPR004365">
    <property type="entry name" value="NA-bd_OB_tRNA"/>
</dbReference>
<dbReference type="Pfam" id="PF01336">
    <property type="entry name" value="tRNA_anti-codon"/>
    <property type="match status" value="1"/>
</dbReference>
<evidence type="ECO:0000259" key="21">
    <source>
        <dbReference type="PROSITE" id="PS50862"/>
    </source>
</evidence>
<evidence type="ECO:0000256" key="17">
    <source>
        <dbReference type="ARBA" id="ARBA00047540"/>
    </source>
</evidence>
<dbReference type="GO" id="GO:0005524">
    <property type="term" value="F:ATP binding"/>
    <property type="evidence" value="ECO:0007669"/>
    <property type="project" value="UniProtKB-UniRule"/>
</dbReference>
<dbReference type="InterPro" id="IPR016181">
    <property type="entry name" value="Acyl_CoA_acyltransferase"/>
</dbReference>
<feature type="binding site" evidence="19">
    <location>
        <position position="1015"/>
    </location>
    <ligand>
        <name>Mg(2+)</name>
        <dbReference type="ChEBI" id="CHEBI:18420"/>
        <label>1</label>
    </ligand>
</feature>
<accession>A0A1G6GDL3</accession>
<dbReference type="SUPFAM" id="SSF55729">
    <property type="entry name" value="Acyl-CoA N-acyltransferases (Nat)"/>
    <property type="match status" value="1"/>
</dbReference>
<keyword evidence="19" id="KW-0963">Cytoplasm</keyword>
<evidence type="ECO:0000256" key="11">
    <source>
        <dbReference type="ARBA" id="ARBA00022989"/>
    </source>
</evidence>
<evidence type="ECO:0000256" key="20">
    <source>
        <dbReference type="SAM" id="Phobius"/>
    </source>
</evidence>
<evidence type="ECO:0000256" key="19">
    <source>
        <dbReference type="HAMAP-Rule" id="MF_00252"/>
    </source>
</evidence>
<comment type="similarity">
    <text evidence="2">In the N-terminal section; belongs to the LPG synthetase family.</text>
</comment>
<evidence type="ECO:0000256" key="3">
    <source>
        <dbReference type="ARBA" id="ARBA00009968"/>
    </source>
</evidence>
<name>A0A1G6GDL3_9ACTN</name>
<feature type="transmembrane region" description="Helical" evidence="20">
    <location>
        <begin position="209"/>
        <end position="230"/>
    </location>
</feature>
<comment type="subunit">
    <text evidence="19">Homodimer.</text>
</comment>
<feature type="transmembrane region" description="Helical" evidence="20">
    <location>
        <begin position="12"/>
        <end position="30"/>
    </location>
</feature>
<dbReference type="InterPro" id="IPR045864">
    <property type="entry name" value="aa-tRNA-synth_II/BPL/LPL"/>
</dbReference>
<dbReference type="RefSeq" id="WP_092605280.1">
    <property type="nucleotide sequence ID" value="NZ_FMYF01000001.1"/>
</dbReference>
<dbReference type="EC" id="6.1.1.6" evidence="19"/>
<dbReference type="GO" id="GO:0005829">
    <property type="term" value="C:cytosol"/>
    <property type="evidence" value="ECO:0007669"/>
    <property type="project" value="TreeGrafter"/>
</dbReference>
<keyword evidence="6" id="KW-0808">Transferase</keyword>
<comment type="cofactor">
    <cofactor evidence="19">
        <name>Mg(2+)</name>
        <dbReference type="ChEBI" id="CHEBI:18420"/>
    </cofactor>
    <text evidence="19">Binds 3 Mg(2+) ions per subunit.</text>
</comment>
<keyword evidence="15" id="KW-0511">Multifunctional enzyme</keyword>
<keyword evidence="23" id="KW-1185">Reference proteome</keyword>
<feature type="transmembrane region" description="Helical" evidence="20">
    <location>
        <begin position="183"/>
        <end position="202"/>
    </location>
</feature>
<gene>
    <name evidence="19" type="primary">lysS</name>
    <name evidence="22" type="ORF">GA0111570_10194</name>
</gene>
<dbReference type="SUPFAM" id="SSF50249">
    <property type="entry name" value="Nucleic acid-binding proteins"/>
    <property type="match status" value="1"/>
</dbReference>
<dbReference type="InterPro" id="IPR002313">
    <property type="entry name" value="Lys-tRNA-ligase_II"/>
</dbReference>
<keyword evidence="10 19" id="KW-0067">ATP-binding</keyword>
<evidence type="ECO:0000256" key="13">
    <source>
        <dbReference type="ARBA" id="ARBA00023146"/>
    </source>
</evidence>
<keyword evidence="8 19" id="KW-0479">Metal-binding</keyword>
<dbReference type="CDD" id="cd04322">
    <property type="entry name" value="LysRS_N"/>
    <property type="match status" value="1"/>
</dbReference>
<comment type="catalytic activity">
    <reaction evidence="18 19">
        <text>tRNA(Lys) + L-lysine + ATP = L-lysyl-tRNA(Lys) + AMP + diphosphate</text>
        <dbReference type="Rhea" id="RHEA:20792"/>
        <dbReference type="Rhea" id="RHEA-COMP:9696"/>
        <dbReference type="Rhea" id="RHEA-COMP:9697"/>
        <dbReference type="ChEBI" id="CHEBI:30616"/>
        <dbReference type="ChEBI" id="CHEBI:32551"/>
        <dbReference type="ChEBI" id="CHEBI:33019"/>
        <dbReference type="ChEBI" id="CHEBI:78442"/>
        <dbReference type="ChEBI" id="CHEBI:78529"/>
        <dbReference type="ChEBI" id="CHEBI:456215"/>
        <dbReference type="EC" id="6.1.1.6"/>
    </reaction>
</comment>
<dbReference type="NCBIfam" id="NF002821">
    <property type="entry name" value="PRK02983.1"/>
    <property type="match status" value="1"/>
</dbReference>
<evidence type="ECO:0000313" key="23">
    <source>
        <dbReference type="Proteomes" id="UP000199086"/>
    </source>
</evidence>
<keyword evidence="14" id="KW-0046">Antibiotic resistance</keyword>
<dbReference type="SUPFAM" id="SSF55681">
    <property type="entry name" value="Class II aaRS and biotin synthetases"/>
    <property type="match status" value="1"/>
</dbReference>
<keyword evidence="13 19" id="KW-0030">Aminoacyl-tRNA synthetase</keyword>
<keyword evidence="5 19" id="KW-0436">Ligase</keyword>
<keyword evidence="7 20" id="KW-0812">Transmembrane</keyword>
<dbReference type="PRINTS" id="PR00982">
    <property type="entry name" value="TRNASYNTHLYS"/>
</dbReference>